<gene>
    <name evidence="1" type="ORF">PLOB_00015775</name>
</gene>
<keyword evidence="2" id="KW-1185">Reference proteome</keyword>
<name>A0ABN8R8I0_9CNID</name>
<evidence type="ECO:0000313" key="1">
    <source>
        <dbReference type="EMBL" id="CAH3175206.1"/>
    </source>
</evidence>
<accession>A0ABN8R8I0</accession>
<evidence type="ECO:0000313" key="2">
    <source>
        <dbReference type="Proteomes" id="UP001159405"/>
    </source>
</evidence>
<proteinExistence type="predicted"/>
<comment type="caution">
    <text evidence="1">The sequence shown here is derived from an EMBL/GenBank/DDBJ whole genome shotgun (WGS) entry which is preliminary data.</text>
</comment>
<dbReference type="EMBL" id="CALNXK010000198">
    <property type="protein sequence ID" value="CAH3175206.1"/>
    <property type="molecule type" value="Genomic_DNA"/>
</dbReference>
<organism evidence="1 2">
    <name type="scientific">Porites lobata</name>
    <dbReference type="NCBI Taxonomy" id="104759"/>
    <lineage>
        <taxon>Eukaryota</taxon>
        <taxon>Metazoa</taxon>
        <taxon>Cnidaria</taxon>
        <taxon>Anthozoa</taxon>
        <taxon>Hexacorallia</taxon>
        <taxon>Scleractinia</taxon>
        <taxon>Fungiina</taxon>
        <taxon>Poritidae</taxon>
        <taxon>Porites</taxon>
    </lineage>
</organism>
<sequence>MGKSLTKAIKDCFTTVADLLTLDSGNHKQKIREFETKIQALATRLDSARVYCDEKATDYGNVYFANVVGSIMSFELT</sequence>
<dbReference type="Proteomes" id="UP001159405">
    <property type="component" value="Unassembled WGS sequence"/>
</dbReference>
<protein>
    <submittedName>
        <fullName evidence="1">Uncharacterized protein</fullName>
    </submittedName>
</protein>
<reference evidence="1 2" key="1">
    <citation type="submission" date="2022-05" db="EMBL/GenBank/DDBJ databases">
        <authorList>
            <consortium name="Genoscope - CEA"/>
            <person name="William W."/>
        </authorList>
    </citation>
    <scope>NUCLEOTIDE SEQUENCE [LARGE SCALE GENOMIC DNA]</scope>
</reference>